<dbReference type="AlphaFoldDB" id="A0A2M4DKF2"/>
<feature type="region of interest" description="Disordered" evidence="1">
    <location>
        <begin position="16"/>
        <end position="36"/>
    </location>
</feature>
<proteinExistence type="predicted"/>
<reference evidence="2" key="1">
    <citation type="submission" date="2018-01" db="EMBL/GenBank/DDBJ databases">
        <title>An insight into the sialome of Amazonian anophelines.</title>
        <authorList>
            <person name="Ribeiro J.M."/>
            <person name="Scarpassa V."/>
            <person name="Calvo E."/>
        </authorList>
    </citation>
    <scope>NUCLEOTIDE SEQUENCE</scope>
</reference>
<sequence length="79" mass="8844">MELLSFVLVLEEVGARNGSTTSPSSRGAPRDHSKHSSTHTTAIWIANQNARNNLCFRDRCYMCLAICGRPRFSRCTTEL</sequence>
<name>A0A2M4DKF2_ANODA</name>
<organism evidence="2">
    <name type="scientific">Anopheles darlingi</name>
    <name type="common">Mosquito</name>
    <dbReference type="NCBI Taxonomy" id="43151"/>
    <lineage>
        <taxon>Eukaryota</taxon>
        <taxon>Metazoa</taxon>
        <taxon>Ecdysozoa</taxon>
        <taxon>Arthropoda</taxon>
        <taxon>Hexapoda</taxon>
        <taxon>Insecta</taxon>
        <taxon>Pterygota</taxon>
        <taxon>Neoptera</taxon>
        <taxon>Endopterygota</taxon>
        <taxon>Diptera</taxon>
        <taxon>Nematocera</taxon>
        <taxon>Culicoidea</taxon>
        <taxon>Culicidae</taxon>
        <taxon>Anophelinae</taxon>
        <taxon>Anopheles</taxon>
    </lineage>
</organism>
<accession>A0A2M4DKF2</accession>
<evidence type="ECO:0000256" key="1">
    <source>
        <dbReference type="SAM" id="MobiDB-lite"/>
    </source>
</evidence>
<dbReference type="EMBL" id="GGFL01013848">
    <property type="protein sequence ID" value="MBW78026.1"/>
    <property type="molecule type" value="Transcribed_RNA"/>
</dbReference>
<protein>
    <submittedName>
        <fullName evidence="2">Putative secreted protein</fullName>
    </submittedName>
</protein>
<evidence type="ECO:0000313" key="2">
    <source>
        <dbReference type="EMBL" id="MBW78026.1"/>
    </source>
</evidence>